<organism evidence="13 14">
    <name type="scientific">Myxozyma melibiosi</name>
    <dbReference type="NCBI Taxonomy" id="54550"/>
    <lineage>
        <taxon>Eukaryota</taxon>
        <taxon>Fungi</taxon>
        <taxon>Dikarya</taxon>
        <taxon>Ascomycota</taxon>
        <taxon>Saccharomycotina</taxon>
        <taxon>Lipomycetes</taxon>
        <taxon>Lipomycetales</taxon>
        <taxon>Lipomycetaceae</taxon>
        <taxon>Myxozyma</taxon>
    </lineage>
</organism>
<evidence type="ECO:0000256" key="8">
    <source>
        <dbReference type="ARBA" id="ARBA00023242"/>
    </source>
</evidence>
<keyword evidence="14" id="KW-1185">Reference proteome</keyword>
<keyword evidence="4" id="KW-0227">DNA damage</keyword>
<evidence type="ECO:0000256" key="3">
    <source>
        <dbReference type="ARBA" id="ARBA00022723"/>
    </source>
</evidence>
<evidence type="ECO:0000313" key="14">
    <source>
        <dbReference type="Proteomes" id="UP001498771"/>
    </source>
</evidence>
<dbReference type="PANTHER" id="PTHR45873">
    <property type="entry name" value="DNA POLYMERASE ETA"/>
    <property type="match status" value="1"/>
</dbReference>
<dbReference type="InterPro" id="IPR043128">
    <property type="entry name" value="Rev_trsase/Diguanyl_cyclase"/>
</dbReference>
<feature type="domain" description="UmuC" evidence="11">
    <location>
        <begin position="27"/>
        <end position="295"/>
    </location>
</feature>
<dbReference type="EMBL" id="JBBJBU010000016">
    <property type="protein sequence ID" value="KAK7202593.1"/>
    <property type="molecule type" value="Genomic_DNA"/>
</dbReference>
<evidence type="ECO:0000256" key="4">
    <source>
        <dbReference type="ARBA" id="ARBA00022763"/>
    </source>
</evidence>
<dbReference type="GeneID" id="90041100"/>
<evidence type="ECO:0000259" key="12">
    <source>
        <dbReference type="PROSITE" id="PS51907"/>
    </source>
</evidence>
<keyword evidence="6" id="KW-0862">Zinc</keyword>
<evidence type="ECO:0000256" key="9">
    <source>
        <dbReference type="ARBA" id="ARBA00044975"/>
    </source>
</evidence>
<dbReference type="PROSITE" id="PS51907">
    <property type="entry name" value="ZF_UBZ3"/>
    <property type="match status" value="1"/>
</dbReference>
<accession>A0ABR1F0K7</accession>
<proteinExistence type="predicted"/>
<keyword evidence="3" id="KW-0479">Metal-binding</keyword>
<evidence type="ECO:0000259" key="11">
    <source>
        <dbReference type="PROSITE" id="PS50173"/>
    </source>
</evidence>
<feature type="region of interest" description="Disordered" evidence="10">
    <location>
        <begin position="487"/>
        <end position="560"/>
    </location>
</feature>
<dbReference type="InterPro" id="IPR041298">
    <property type="entry name" value="UBZ3"/>
</dbReference>
<dbReference type="RefSeq" id="XP_064765626.1">
    <property type="nucleotide sequence ID" value="XM_064915588.1"/>
</dbReference>
<evidence type="ECO:0000256" key="6">
    <source>
        <dbReference type="ARBA" id="ARBA00022833"/>
    </source>
</evidence>
<dbReference type="Gene3D" id="3.30.70.270">
    <property type="match status" value="1"/>
</dbReference>
<name>A0ABR1F0K7_9ASCO</name>
<dbReference type="Proteomes" id="UP001498771">
    <property type="component" value="Unassembled WGS sequence"/>
</dbReference>
<dbReference type="SUPFAM" id="SSF100879">
    <property type="entry name" value="Lesion bypass DNA polymerase (Y-family), little finger domain"/>
    <property type="match status" value="1"/>
</dbReference>
<evidence type="ECO:0000256" key="10">
    <source>
        <dbReference type="SAM" id="MobiDB-lite"/>
    </source>
</evidence>
<evidence type="ECO:0000256" key="2">
    <source>
        <dbReference type="ARBA" id="ARBA00022679"/>
    </source>
</evidence>
<dbReference type="Pfam" id="PF18439">
    <property type="entry name" value="zf_UBZ"/>
    <property type="match status" value="1"/>
</dbReference>
<gene>
    <name evidence="13" type="ORF">BZA70DRAFT_98314</name>
</gene>
<dbReference type="Gene3D" id="1.10.150.20">
    <property type="entry name" value="5' to 3' exonuclease, C-terminal subdomain"/>
    <property type="match status" value="1"/>
</dbReference>
<dbReference type="Pfam" id="PF00817">
    <property type="entry name" value="IMS"/>
    <property type="match status" value="1"/>
</dbReference>
<protein>
    <recommendedName>
        <fullName evidence="9">DNA polymerase eta</fullName>
    </recommendedName>
</protein>
<dbReference type="PROSITE" id="PS50173">
    <property type="entry name" value="UMUC"/>
    <property type="match status" value="1"/>
</dbReference>
<reference evidence="13 14" key="1">
    <citation type="submission" date="2024-03" db="EMBL/GenBank/DDBJ databases">
        <title>Genome-scale model development and genomic sequencing of the oleaginous clade Lipomyces.</title>
        <authorList>
            <consortium name="Lawrence Berkeley National Laboratory"/>
            <person name="Czajka J.J."/>
            <person name="Han Y."/>
            <person name="Kim J."/>
            <person name="Mondo S.J."/>
            <person name="Hofstad B.A."/>
            <person name="Robles A."/>
            <person name="Haridas S."/>
            <person name="Riley R."/>
            <person name="LaButti K."/>
            <person name="Pangilinan J."/>
            <person name="Andreopoulos W."/>
            <person name="Lipzen A."/>
            <person name="Yan J."/>
            <person name="Wang M."/>
            <person name="Ng V."/>
            <person name="Grigoriev I.V."/>
            <person name="Spatafora J.W."/>
            <person name="Magnuson J.K."/>
            <person name="Baker S.E."/>
            <person name="Pomraning K.R."/>
        </authorList>
    </citation>
    <scope>NUCLEOTIDE SEQUENCE [LARGE SCALE GENOMIC DNA]</scope>
    <source>
        <strain evidence="13 14">Phaff 52-87</strain>
    </source>
</reference>
<comment type="subcellular location">
    <subcellularLocation>
        <location evidence="1">Nucleus</location>
    </subcellularLocation>
</comment>
<dbReference type="Gene3D" id="3.30.1490.100">
    <property type="entry name" value="DNA polymerase, Y-family, little finger domain"/>
    <property type="match status" value="1"/>
</dbReference>
<sequence>MANCSAFTFAHLDSLQRYSVSSPLRAIAHVDLDAFYAQCETVRLGLDPDVPLACQQWQGLIAINYAARKFDIKRHETVTEAKKKCPDLVLAHVATWKQGDTEYKYHEDPDVATHKVSLDQYRHESERIFRIFYDSCDKVEHAGIDEGFLDLSRMLYSCVLDTYPTIHALLELKRETGRLSDHMPLPELKAGDLNWKGNLFPQSSDDQTVDDDSDKERQVDWDEVLLMHASHIVADVRGKVLQDLKYTCSAGISTNKFLAKLCSGYRKPNQQTVLRESKVAQFLSELSFSKIRGLGGKLGDSIAKTFNVPEENSVPFLLTIPKSDLVHALDLETGSWFYDIIRGRDYSEVNSDRVEAKSMMSAKNFRPSINTTEQGVQWIQTFVADISFRVAEAVRNTSNLRLPKTVVIHTRHANNLSFSKQMPIPPCTLESLSQTLYNTGVALYKQIEKEKAKSMYPLRHMSFVVNGFDLSVAKNQAIDAFLVRSSSPDRNKKRTRTTTNEGQNIVEVPPKKHRGGIMSFITSSNKPQAPHSEPTPRSRSRSPSATPLHSPPPVQNAEEDEGDTFVCEVCNSRINIAEVVEHHDWHYADNLARQLQQEESTGDGGTQSTERGNSKHQQQQRKKKTVKLEKGQRKLFSK</sequence>
<dbReference type="SUPFAM" id="SSF56672">
    <property type="entry name" value="DNA/RNA polymerases"/>
    <property type="match status" value="1"/>
</dbReference>
<dbReference type="PANTHER" id="PTHR45873:SF1">
    <property type="entry name" value="DNA POLYMERASE ETA"/>
    <property type="match status" value="1"/>
</dbReference>
<feature type="region of interest" description="Disordered" evidence="10">
    <location>
        <begin position="596"/>
        <end position="638"/>
    </location>
</feature>
<dbReference type="Pfam" id="PF21704">
    <property type="entry name" value="POLH-Rev1_HhH"/>
    <property type="match status" value="1"/>
</dbReference>
<dbReference type="Gene3D" id="3.40.1170.60">
    <property type="match status" value="1"/>
</dbReference>
<keyword evidence="2" id="KW-0808">Transferase</keyword>
<dbReference type="InterPro" id="IPR043502">
    <property type="entry name" value="DNA/RNA_pol_sf"/>
</dbReference>
<dbReference type="InterPro" id="IPR036775">
    <property type="entry name" value="DNA_pol_Y-fam_lit_finger_sf"/>
</dbReference>
<keyword evidence="5" id="KW-0863">Zinc-finger</keyword>
<evidence type="ECO:0000313" key="13">
    <source>
        <dbReference type="EMBL" id="KAK7202593.1"/>
    </source>
</evidence>
<dbReference type="InterPro" id="IPR001126">
    <property type="entry name" value="UmuC"/>
</dbReference>
<dbReference type="InterPro" id="IPR052230">
    <property type="entry name" value="DNA_polymerase_eta"/>
</dbReference>
<keyword evidence="7" id="KW-0234">DNA repair</keyword>
<dbReference type="PIRSF" id="PIRSF036603">
    <property type="entry name" value="DPol_eta"/>
    <property type="match status" value="1"/>
</dbReference>
<dbReference type="Pfam" id="PF11799">
    <property type="entry name" value="IMS_C"/>
    <property type="match status" value="1"/>
</dbReference>
<feature type="domain" description="UBZ3-type" evidence="12">
    <location>
        <begin position="560"/>
        <end position="594"/>
    </location>
</feature>
<feature type="compositionally biased region" description="Polar residues" evidence="10">
    <location>
        <begin position="606"/>
        <end position="617"/>
    </location>
</feature>
<feature type="compositionally biased region" description="Low complexity" evidence="10">
    <location>
        <begin position="530"/>
        <end position="547"/>
    </location>
</feature>
<evidence type="ECO:0000256" key="7">
    <source>
        <dbReference type="ARBA" id="ARBA00023204"/>
    </source>
</evidence>
<dbReference type="InterPro" id="IPR017961">
    <property type="entry name" value="DNA_pol_Y-fam_little_finger"/>
</dbReference>
<comment type="caution">
    <text evidence="13">The sequence shown here is derived from an EMBL/GenBank/DDBJ whole genome shotgun (WGS) entry which is preliminary data.</text>
</comment>
<evidence type="ECO:0000256" key="1">
    <source>
        <dbReference type="ARBA" id="ARBA00004123"/>
    </source>
</evidence>
<evidence type="ECO:0000256" key="5">
    <source>
        <dbReference type="ARBA" id="ARBA00022771"/>
    </source>
</evidence>
<keyword evidence="8" id="KW-0539">Nucleus</keyword>